<proteinExistence type="predicted"/>
<feature type="compositionally biased region" description="Low complexity" evidence="1">
    <location>
        <begin position="131"/>
        <end position="141"/>
    </location>
</feature>
<feature type="compositionally biased region" description="Basic and acidic residues" evidence="1">
    <location>
        <begin position="97"/>
        <end position="115"/>
    </location>
</feature>
<evidence type="ECO:0000256" key="1">
    <source>
        <dbReference type="SAM" id="MobiDB-lite"/>
    </source>
</evidence>
<dbReference type="Pfam" id="PF14478">
    <property type="entry name" value="DUF4430"/>
    <property type="match status" value="1"/>
</dbReference>
<feature type="compositionally biased region" description="Basic and acidic residues" evidence="1">
    <location>
        <begin position="43"/>
        <end position="90"/>
    </location>
</feature>
<dbReference type="Proteomes" id="UP000321363">
    <property type="component" value="Unassembled WGS sequence"/>
</dbReference>
<feature type="region of interest" description="Disordered" evidence="1">
    <location>
        <begin position="33"/>
        <end position="166"/>
    </location>
</feature>
<dbReference type="PROSITE" id="PS51257">
    <property type="entry name" value="PROKAR_LIPOPROTEIN"/>
    <property type="match status" value="1"/>
</dbReference>
<comment type="caution">
    <text evidence="3">The sequence shown here is derived from an EMBL/GenBank/DDBJ whole genome shotgun (WGS) entry which is preliminary data.</text>
</comment>
<evidence type="ECO:0000313" key="3">
    <source>
        <dbReference type="EMBL" id="TXC91114.1"/>
    </source>
</evidence>
<keyword evidence="4" id="KW-1185">Reference proteome</keyword>
<name>A0A5C6W5I4_9BACI</name>
<reference evidence="3 4" key="1">
    <citation type="journal article" date="2005" name="Int. J. Syst. Evol. Microbiol.">
        <title>Bacillus litoralis sp. nov., isolated from a tidal flat of the Yellow Sea in Korea.</title>
        <authorList>
            <person name="Yoon J.H."/>
            <person name="Oh T.K."/>
        </authorList>
    </citation>
    <scope>NUCLEOTIDE SEQUENCE [LARGE SCALE GENOMIC DNA]</scope>
    <source>
        <strain evidence="3 4">SW-211</strain>
    </source>
</reference>
<dbReference type="OrthoDB" id="2356646at2"/>
<accession>A0A5C6W5I4</accession>
<dbReference type="EMBL" id="VOQF01000005">
    <property type="protein sequence ID" value="TXC91114.1"/>
    <property type="molecule type" value="Genomic_DNA"/>
</dbReference>
<protein>
    <submittedName>
        <fullName evidence="3">DUF4430 domain-containing protein</fullName>
    </submittedName>
</protein>
<dbReference type="AlphaFoldDB" id="A0A5C6W5I4"/>
<evidence type="ECO:0000313" key="4">
    <source>
        <dbReference type="Proteomes" id="UP000321363"/>
    </source>
</evidence>
<feature type="domain" description="Transcobalamin-like C-terminal" evidence="2">
    <location>
        <begin position="195"/>
        <end position="270"/>
    </location>
</feature>
<dbReference type="RefSeq" id="WP_146947892.1">
    <property type="nucleotide sequence ID" value="NZ_VOQF01000005.1"/>
</dbReference>
<sequence length="278" mass="30327">MKRLNKVLLAFIMIMMFLIGCEKDEVVPITEKASVEETTEASSEDKEVATHNGHEESQDPTEESNKEESSQDTTEKNEKASDVASEDKQETSSTNTSKEKETSSNKTEKSTEQQKSKSAATPEVDEKKKSSTATQTAKTTSEVNTTPKEEAKKEKVTAPPVVKKEEPKQTVTITIAGDQEKGTVLSSTKVEMSEGNTVLDITTKILKQKKIPISVTGSGSGAYVEGIANLFEFDRGPLSGWTVKKNGTTLDRSAGIVKVKSGDSIQWIYTTNYEEDGN</sequence>
<gene>
    <name evidence="3" type="ORF">FS935_09440</name>
</gene>
<organism evidence="3 4">
    <name type="scientific">Metabacillus litoralis</name>
    <dbReference type="NCBI Taxonomy" id="152268"/>
    <lineage>
        <taxon>Bacteria</taxon>
        <taxon>Bacillati</taxon>
        <taxon>Bacillota</taxon>
        <taxon>Bacilli</taxon>
        <taxon>Bacillales</taxon>
        <taxon>Bacillaceae</taxon>
        <taxon>Metabacillus</taxon>
    </lineage>
</organism>
<feature type="compositionally biased region" description="Basic and acidic residues" evidence="1">
    <location>
        <begin position="147"/>
        <end position="166"/>
    </location>
</feature>
<dbReference type="InterPro" id="IPR027954">
    <property type="entry name" value="Transcobalamin-like_C"/>
</dbReference>
<dbReference type="Gene3D" id="2.170.130.30">
    <property type="match status" value="1"/>
</dbReference>
<evidence type="ECO:0000259" key="2">
    <source>
        <dbReference type="Pfam" id="PF14478"/>
    </source>
</evidence>